<evidence type="ECO:0000256" key="18">
    <source>
        <dbReference type="ARBA" id="ARBA00023239"/>
    </source>
</evidence>
<dbReference type="GO" id="GO:0004746">
    <property type="term" value="F:riboflavin synthase activity"/>
    <property type="evidence" value="ECO:0007669"/>
    <property type="project" value="UniProtKB-UniRule"/>
</dbReference>
<evidence type="ECO:0000256" key="5">
    <source>
        <dbReference type="ARBA" id="ARBA00002284"/>
    </source>
</evidence>
<comment type="pathway">
    <text evidence="7">Cofactor biosynthesis; riboflavin biosynthesis; 2-hydroxy-3-oxobutyl phosphate from D-ribulose 5-phosphate: step 1/1.</text>
</comment>
<evidence type="ECO:0000256" key="7">
    <source>
        <dbReference type="ARBA" id="ARBA00004904"/>
    </source>
</evidence>
<evidence type="ECO:0000256" key="10">
    <source>
        <dbReference type="ARBA" id="ARBA00022723"/>
    </source>
</evidence>
<sequence>MFTGIIDHLGTVETLERTGDAARLRLRAGDLIRDLPHGGSLAVDGVCLTAVPDPEAGEGVFLADVMGETLQRTTIGRLAPGDAVNLERCLPAGGRFDGHIVQGHVDGTGSVMAITEHPAWTVLRIGTPERLAPQLAEKGSIAVAGVSLTVTRTSPAGTTPAWFEVGLIPATRTATTLGGVRIGDAVNLETDAVAKYLLRSREFERALLGADSAPEDDTPAADAPDRPVASGSAAAPHRAPAAIDPDAAAEPVRLDRVQEALSALRTGGLVVVVDDEDRENEGDLIGAAATLDAAGLGFMIRHTSGVVCAPMSTARADALGLPPMLARNEDPKGTAYTVTCDAAAGITTGISAADRTRTLRVLADPASTPADLTRPGHVLPLRAVDGGVRDRPGHTEAAVELMRLAGLPEVAAIAEVVHEDGSMRRSPDLRAFADEHGLPMISIEQLIAHLDAAPTAPPAPEPVLVPTEHGLFAVRAWPGAGGVEHLSATAVHPDGTPRTGPGAPLVRLHSECLTGDVLGSLRCDCGPQLRQGLAMLAARGGTLVYLRGHEGRGIGLGEKLRAYALQDAGLDTVEANLALGHPADARTWEEAAAILRALGLHTGIRLVTNNPAKADGLRAAGIPVRELVPDEIPPQEHSARYLRTKKERMGHLLDLTMTTERTPR</sequence>
<dbReference type="KEGG" id="rkr:I6G21_08515"/>
<accession>A0A7T3F9C1</accession>
<comment type="cofactor">
    <cofactor evidence="2">
        <name>Mn(2+)</name>
        <dbReference type="ChEBI" id="CHEBI:29035"/>
    </cofactor>
</comment>
<evidence type="ECO:0000256" key="9">
    <source>
        <dbReference type="ARBA" id="ARBA00022619"/>
    </source>
</evidence>
<dbReference type="InterPro" id="IPR036144">
    <property type="entry name" value="RibA-like_sf"/>
</dbReference>
<evidence type="ECO:0000256" key="13">
    <source>
        <dbReference type="ARBA" id="ARBA00022801"/>
    </source>
</evidence>
<evidence type="ECO:0000256" key="20">
    <source>
        <dbReference type="NCBIfam" id="TIGR00187"/>
    </source>
</evidence>
<dbReference type="SUPFAM" id="SSF55821">
    <property type="entry name" value="YrdC/RibB"/>
    <property type="match status" value="1"/>
</dbReference>
<keyword evidence="11" id="KW-0677">Repeat</keyword>
<keyword evidence="9" id="KW-0686">Riboflavin biosynthesis</keyword>
<dbReference type="Proteomes" id="UP000594975">
    <property type="component" value="Chromosome"/>
</dbReference>
<comment type="pathway">
    <text evidence="6">Cofactor biosynthesis; riboflavin biosynthesis; 5-amino-6-(D-ribitylamino)uracil from GTP: step 1/4.</text>
</comment>
<evidence type="ECO:0000256" key="19">
    <source>
        <dbReference type="ARBA" id="ARBA00049295"/>
    </source>
</evidence>
<dbReference type="Gene3D" id="2.40.30.20">
    <property type="match status" value="2"/>
</dbReference>
<keyword evidence="14" id="KW-0862">Zinc</keyword>
<dbReference type="PROSITE" id="PS51177">
    <property type="entry name" value="LUMAZINE_BIND"/>
    <property type="match status" value="2"/>
</dbReference>
<dbReference type="PANTHER" id="PTHR21327">
    <property type="entry name" value="GTP CYCLOHYDROLASE II-RELATED"/>
    <property type="match status" value="1"/>
</dbReference>
<dbReference type="InterPro" id="IPR000926">
    <property type="entry name" value="RibA"/>
</dbReference>
<dbReference type="NCBIfam" id="TIGR00506">
    <property type="entry name" value="ribB"/>
    <property type="match status" value="1"/>
</dbReference>
<dbReference type="GO" id="GO:0009231">
    <property type="term" value="P:riboflavin biosynthetic process"/>
    <property type="evidence" value="ECO:0007669"/>
    <property type="project" value="UniProtKB-UniPathway"/>
</dbReference>
<dbReference type="Pfam" id="PF00925">
    <property type="entry name" value="GTP_cyclohydro2"/>
    <property type="match status" value="1"/>
</dbReference>
<evidence type="ECO:0000256" key="21">
    <source>
        <dbReference type="PROSITE-ProRule" id="PRU00524"/>
    </source>
</evidence>
<dbReference type="GO" id="GO:0005829">
    <property type="term" value="C:cytosol"/>
    <property type="evidence" value="ECO:0007669"/>
    <property type="project" value="TreeGrafter"/>
</dbReference>
<dbReference type="GO" id="GO:0008686">
    <property type="term" value="F:3,4-dihydroxy-2-butanone-4-phosphate synthase activity"/>
    <property type="evidence" value="ECO:0007669"/>
    <property type="project" value="UniProtKB-EC"/>
</dbReference>
<dbReference type="InterPro" id="IPR017938">
    <property type="entry name" value="Riboflavin_synthase-like_b-brl"/>
</dbReference>
<dbReference type="SUPFAM" id="SSF63380">
    <property type="entry name" value="Riboflavin synthase domain-like"/>
    <property type="match status" value="2"/>
</dbReference>
<evidence type="ECO:0000256" key="1">
    <source>
        <dbReference type="ARBA" id="ARBA00000141"/>
    </source>
</evidence>
<dbReference type="SUPFAM" id="SSF142695">
    <property type="entry name" value="RibA-like"/>
    <property type="match status" value="1"/>
</dbReference>
<evidence type="ECO:0000256" key="15">
    <source>
        <dbReference type="ARBA" id="ARBA00022842"/>
    </source>
</evidence>
<keyword evidence="15" id="KW-0460">Magnesium</keyword>
<dbReference type="NCBIfam" id="NF006767">
    <property type="entry name" value="PRK09289.1"/>
    <property type="match status" value="1"/>
</dbReference>
<dbReference type="GO" id="GO:0005525">
    <property type="term" value="F:GTP binding"/>
    <property type="evidence" value="ECO:0007669"/>
    <property type="project" value="UniProtKB-KW"/>
</dbReference>
<dbReference type="InterPro" id="IPR032677">
    <property type="entry name" value="GTP_cyclohydro_II"/>
</dbReference>
<dbReference type="FunFam" id="3.90.870.10:FF:000001">
    <property type="entry name" value="Riboflavin biosynthesis protein RibBA"/>
    <property type="match status" value="1"/>
</dbReference>
<keyword evidence="18 24" id="KW-0456">Lyase</keyword>
<protein>
    <recommendedName>
        <fullName evidence="20">Riboflavin synthase</fullName>
        <ecNumber evidence="20">2.5.1.9</ecNumber>
    </recommendedName>
</protein>
<dbReference type="PANTHER" id="PTHR21327:SF18">
    <property type="entry name" value="3,4-DIHYDROXY-2-BUTANONE 4-PHOSPHATE SYNTHASE"/>
    <property type="match status" value="1"/>
</dbReference>
<dbReference type="AlphaFoldDB" id="A0A7T3F9C1"/>
<keyword evidence="17" id="KW-0464">Manganese</keyword>
<evidence type="ECO:0000256" key="11">
    <source>
        <dbReference type="ARBA" id="ARBA00022737"/>
    </source>
</evidence>
<comment type="similarity">
    <text evidence="8">In the N-terminal section; belongs to the DHBP synthase family.</text>
</comment>
<feature type="repeat" description="Lumazine-binding" evidence="21">
    <location>
        <begin position="100"/>
        <end position="201"/>
    </location>
</feature>
<dbReference type="NCBIfam" id="NF001591">
    <property type="entry name" value="PRK00393.1"/>
    <property type="match status" value="1"/>
</dbReference>
<keyword evidence="13" id="KW-0378">Hydrolase</keyword>
<evidence type="ECO:0000313" key="24">
    <source>
        <dbReference type="EMBL" id="QPT53305.1"/>
    </source>
</evidence>
<dbReference type="CDD" id="cd00402">
    <property type="entry name" value="Riboflavin_synthase_like"/>
    <property type="match status" value="1"/>
</dbReference>
<evidence type="ECO:0000256" key="14">
    <source>
        <dbReference type="ARBA" id="ARBA00022833"/>
    </source>
</evidence>
<dbReference type="UniPathway" id="UPA00275">
    <property type="reaction ID" value="UER00399"/>
</dbReference>
<gene>
    <name evidence="24" type="primary">ribB</name>
    <name evidence="24" type="ORF">I6G21_08515</name>
</gene>
<dbReference type="GO" id="GO:0003935">
    <property type="term" value="F:GTP cyclohydrolase II activity"/>
    <property type="evidence" value="ECO:0007669"/>
    <property type="project" value="UniProtKB-EC"/>
</dbReference>
<feature type="domain" description="Lumazine-binding" evidence="23">
    <location>
        <begin position="100"/>
        <end position="201"/>
    </location>
</feature>
<dbReference type="EMBL" id="CP065738">
    <property type="protein sequence ID" value="QPT53305.1"/>
    <property type="molecule type" value="Genomic_DNA"/>
</dbReference>
<dbReference type="Gene3D" id="3.40.50.10990">
    <property type="entry name" value="GTP cyclohydrolase II"/>
    <property type="match status" value="1"/>
</dbReference>
<comment type="cofactor">
    <cofactor evidence="3">
        <name>Mg(2+)</name>
        <dbReference type="ChEBI" id="CHEBI:18420"/>
    </cofactor>
</comment>
<comment type="cofactor">
    <cofactor evidence="4">
        <name>Zn(2+)</name>
        <dbReference type="ChEBI" id="CHEBI:29105"/>
    </cofactor>
</comment>
<feature type="domain" description="Lumazine-binding" evidence="23">
    <location>
        <begin position="1"/>
        <end position="99"/>
    </location>
</feature>
<dbReference type="GO" id="GO:0046872">
    <property type="term" value="F:metal ion binding"/>
    <property type="evidence" value="ECO:0007669"/>
    <property type="project" value="UniProtKB-KW"/>
</dbReference>
<evidence type="ECO:0000313" key="25">
    <source>
        <dbReference type="Proteomes" id="UP000594975"/>
    </source>
</evidence>
<dbReference type="Gene3D" id="3.90.870.10">
    <property type="entry name" value="DHBP synthase"/>
    <property type="match status" value="1"/>
</dbReference>
<name>A0A7T3F9C1_9MICC</name>
<evidence type="ECO:0000256" key="8">
    <source>
        <dbReference type="ARBA" id="ARBA00005520"/>
    </source>
</evidence>
<keyword evidence="12" id="KW-0547">Nucleotide-binding</keyword>
<keyword evidence="16" id="KW-0342">GTP-binding</keyword>
<dbReference type="Pfam" id="PF00677">
    <property type="entry name" value="Lum_binding"/>
    <property type="match status" value="2"/>
</dbReference>
<evidence type="ECO:0000256" key="16">
    <source>
        <dbReference type="ARBA" id="ARBA00023134"/>
    </source>
</evidence>
<proteinExistence type="inferred from homology"/>
<dbReference type="GeneID" id="93546714"/>
<dbReference type="InterPro" id="IPR026017">
    <property type="entry name" value="Lumazine-bd_dom"/>
</dbReference>
<dbReference type="InterPro" id="IPR023366">
    <property type="entry name" value="ATP_synth_asu-like_sf"/>
</dbReference>
<feature type="region of interest" description="Disordered" evidence="22">
    <location>
        <begin position="210"/>
        <end position="247"/>
    </location>
</feature>
<evidence type="ECO:0000256" key="3">
    <source>
        <dbReference type="ARBA" id="ARBA00001946"/>
    </source>
</evidence>
<evidence type="ECO:0000259" key="23">
    <source>
        <dbReference type="PROSITE" id="PS51177"/>
    </source>
</evidence>
<organism evidence="24 25">
    <name type="scientific">Rothia kristinae</name>
    <dbReference type="NCBI Taxonomy" id="37923"/>
    <lineage>
        <taxon>Bacteria</taxon>
        <taxon>Bacillati</taxon>
        <taxon>Actinomycetota</taxon>
        <taxon>Actinomycetes</taxon>
        <taxon>Micrococcales</taxon>
        <taxon>Micrococcaceae</taxon>
        <taxon>Rothia</taxon>
    </lineage>
</organism>
<reference evidence="24 25" key="1">
    <citation type="submission" date="2020-12" db="EMBL/GenBank/DDBJ databases">
        <title>FDA dAtabase for Regulatory Grade micrObial Sequences (FDA-ARGOS): Supporting development and validation of Infectious Disease Dx tests.</title>
        <authorList>
            <person name="Sproer C."/>
            <person name="Gronow S."/>
            <person name="Severitt S."/>
            <person name="Schroder I."/>
            <person name="Tallon L."/>
            <person name="Sadzewicz L."/>
            <person name="Zhao X."/>
            <person name="Boylan J."/>
            <person name="Ott S."/>
            <person name="Bowen H."/>
            <person name="Vavikolanu K."/>
            <person name="Mehta A."/>
            <person name="Aluvathingal J."/>
            <person name="Nadendla S."/>
            <person name="Lowell S."/>
            <person name="Myers T."/>
            <person name="Yan Y."/>
            <person name="Sichtig H."/>
        </authorList>
    </citation>
    <scope>NUCLEOTIDE SEQUENCE [LARGE SCALE GENOMIC DNA]</scope>
    <source>
        <strain evidence="24 25">FDAARGOS_864</strain>
    </source>
</reference>
<feature type="repeat" description="Lumazine-binding" evidence="21">
    <location>
        <begin position="1"/>
        <end position="99"/>
    </location>
</feature>
<evidence type="ECO:0000256" key="22">
    <source>
        <dbReference type="SAM" id="MobiDB-lite"/>
    </source>
</evidence>
<evidence type="ECO:0000256" key="6">
    <source>
        <dbReference type="ARBA" id="ARBA00004853"/>
    </source>
</evidence>
<evidence type="ECO:0000256" key="12">
    <source>
        <dbReference type="ARBA" id="ARBA00022741"/>
    </source>
</evidence>
<dbReference type="InterPro" id="IPR000422">
    <property type="entry name" value="DHBP_synthase_RibB"/>
</dbReference>
<evidence type="ECO:0000256" key="17">
    <source>
        <dbReference type="ARBA" id="ARBA00023211"/>
    </source>
</evidence>
<dbReference type="EC" id="2.5.1.9" evidence="20"/>
<dbReference type="RefSeq" id="WP_129357569.1">
    <property type="nucleotide sequence ID" value="NZ_CP065738.1"/>
</dbReference>
<dbReference type="InterPro" id="IPR017945">
    <property type="entry name" value="DHBP_synth_RibB-like_a/b_dom"/>
</dbReference>
<keyword evidence="10" id="KW-0479">Metal-binding</keyword>
<comment type="function">
    <text evidence="5">Catalyzes the conversion of D-ribulose 5-phosphate to formate and 3,4-dihydroxy-2-butanone 4-phosphate.</text>
</comment>
<evidence type="ECO:0000256" key="2">
    <source>
        <dbReference type="ARBA" id="ARBA00001936"/>
    </source>
</evidence>
<comment type="catalytic activity">
    <reaction evidence="19">
        <text>GTP + 4 H2O = 2,5-diamino-6-hydroxy-4-(5-phosphoribosylamino)-pyrimidine + formate + 2 phosphate + 3 H(+)</text>
        <dbReference type="Rhea" id="RHEA:23704"/>
        <dbReference type="ChEBI" id="CHEBI:15377"/>
        <dbReference type="ChEBI" id="CHEBI:15378"/>
        <dbReference type="ChEBI" id="CHEBI:15740"/>
        <dbReference type="ChEBI" id="CHEBI:37565"/>
        <dbReference type="ChEBI" id="CHEBI:43474"/>
        <dbReference type="ChEBI" id="CHEBI:58614"/>
        <dbReference type="EC" id="3.5.4.25"/>
    </reaction>
</comment>
<dbReference type="InterPro" id="IPR001783">
    <property type="entry name" value="Lumazine-bd"/>
</dbReference>
<comment type="catalytic activity">
    <reaction evidence="1">
        <text>D-ribulose 5-phosphate = (2S)-2-hydroxy-3-oxobutyl phosphate + formate + H(+)</text>
        <dbReference type="Rhea" id="RHEA:18457"/>
        <dbReference type="ChEBI" id="CHEBI:15378"/>
        <dbReference type="ChEBI" id="CHEBI:15740"/>
        <dbReference type="ChEBI" id="CHEBI:58121"/>
        <dbReference type="ChEBI" id="CHEBI:58830"/>
        <dbReference type="EC" id="4.1.99.12"/>
    </reaction>
</comment>
<feature type="compositionally biased region" description="Low complexity" evidence="22">
    <location>
        <begin position="220"/>
        <end position="247"/>
    </location>
</feature>
<dbReference type="NCBIfam" id="TIGR00187">
    <property type="entry name" value="ribE"/>
    <property type="match status" value="1"/>
</dbReference>
<dbReference type="CDD" id="cd00641">
    <property type="entry name" value="GTP_cyclohydro2"/>
    <property type="match status" value="1"/>
</dbReference>
<evidence type="ECO:0000256" key="4">
    <source>
        <dbReference type="ARBA" id="ARBA00001947"/>
    </source>
</evidence>
<dbReference type="Pfam" id="PF00926">
    <property type="entry name" value="DHBP_synthase"/>
    <property type="match status" value="1"/>
</dbReference>